<evidence type="ECO:0000313" key="2">
    <source>
        <dbReference type="Proteomes" id="UP000827986"/>
    </source>
</evidence>
<comment type="caution">
    <text evidence="1">The sequence shown here is derived from an EMBL/GenBank/DDBJ whole genome shotgun (WGS) entry which is preliminary data.</text>
</comment>
<proteinExistence type="predicted"/>
<gene>
    <name evidence="1" type="ORF">KIL84_006802</name>
</gene>
<sequence length="118" mass="13605">MDIHYWQFSTEECHQWSQLPCVNPSSLGRRQNKGRNRCAILKIKWRDYCLKRGLNLAQVHYWTAGDWLVQPTLPAQAIVDTRTFLLTIPEQYMGDFLEAVGAQQNNQDVGATSGLHRC</sequence>
<keyword evidence="2" id="KW-1185">Reference proteome</keyword>
<dbReference type="EMBL" id="JAHDVG010000483">
    <property type="protein sequence ID" value="KAH1171184.1"/>
    <property type="molecule type" value="Genomic_DNA"/>
</dbReference>
<protein>
    <submittedName>
        <fullName evidence="1">Uncharacterized protein</fullName>
    </submittedName>
</protein>
<dbReference type="Proteomes" id="UP000827986">
    <property type="component" value="Unassembled WGS sequence"/>
</dbReference>
<evidence type="ECO:0000313" key="1">
    <source>
        <dbReference type="EMBL" id="KAH1171184.1"/>
    </source>
</evidence>
<name>A0A9D3WZW3_9SAUR</name>
<accession>A0A9D3WZW3</accession>
<dbReference type="AlphaFoldDB" id="A0A9D3WZW3"/>
<organism evidence="1 2">
    <name type="scientific">Mauremys mutica</name>
    <name type="common">yellowpond turtle</name>
    <dbReference type="NCBI Taxonomy" id="74926"/>
    <lineage>
        <taxon>Eukaryota</taxon>
        <taxon>Metazoa</taxon>
        <taxon>Chordata</taxon>
        <taxon>Craniata</taxon>
        <taxon>Vertebrata</taxon>
        <taxon>Euteleostomi</taxon>
        <taxon>Archelosauria</taxon>
        <taxon>Testudinata</taxon>
        <taxon>Testudines</taxon>
        <taxon>Cryptodira</taxon>
        <taxon>Durocryptodira</taxon>
        <taxon>Testudinoidea</taxon>
        <taxon>Geoemydidae</taxon>
        <taxon>Geoemydinae</taxon>
        <taxon>Mauremys</taxon>
    </lineage>
</organism>
<reference evidence="1" key="1">
    <citation type="submission" date="2021-09" db="EMBL/GenBank/DDBJ databases">
        <title>The genome of Mauremys mutica provides insights into the evolution of semi-aquatic lifestyle.</title>
        <authorList>
            <person name="Gong S."/>
            <person name="Gao Y."/>
        </authorList>
    </citation>
    <scope>NUCLEOTIDE SEQUENCE</scope>
    <source>
        <strain evidence="1">MM-2020</strain>
        <tissue evidence="1">Muscle</tissue>
    </source>
</reference>